<protein>
    <submittedName>
        <fullName evidence="2">Uncharacterized protein</fullName>
    </submittedName>
</protein>
<sequence>MSWAMGLGDWKRQGAQGVVVVVPQGMKGPGRPGRKSPGIFISHPVGHKHTLGGGPTTIMATTAPPKTRLPATGRGRQIVSARNGDKWGQWSRWKLAGARQWVWLRPVAGCDSAGGFSSHLPRQEGGEREEREEERGDLEGKRKFWRGGMTSRRDDDSPQSARGRPDS</sequence>
<dbReference type="EMBL" id="KZ825824">
    <property type="protein sequence ID" value="PYH97452.1"/>
    <property type="molecule type" value="Genomic_DNA"/>
</dbReference>
<evidence type="ECO:0000256" key="1">
    <source>
        <dbReference type="SAM" id="MobiDB-lite"/>
    </source>
</evidence>
<dbReference type="AlphaFoldDB" id="A0A319EZG2"/>
<accession>A0A319EZG2</accession>
<evidence type="ECO:0000313" key="3">
    <source>
        <dbReference type="Proteomes" id="UP000247810"/>
    </source>
</evidence>
<dbReference type="Proteomes" id="UP000247810">
    <property type="component" value="Unassembled WGS sequence"/>
</dbReference>
<gene>
    <name evidence="2" type="ORF">BO71DRAFT_130015</name>
</gene>
<evidence type="ECO:0000313" key="2">
    <source>
        <dbReference type="EMBL" id="PYH97452.1"/>
    </source>
</evidence>
<organism evidence="2 3">
    <name type="scientific">Aspergillus ellipticus CBS 707.79</name>
    <dbReference type="NCBI Taxonomy" id="1448320"/>
    <lineage>
        <taxon>Eukaryota</taxon>
        <taxon>Fungi</taxon>
        <taxon>Dikarya</taxon>
        <taxon>Ascomycota</taxon>
        <taxon>Pezizomycotina</taxon>
        <taxon>Eurotiomycetes</taxon>
        <taxon>Eurotiomycetidae</taxon>
        <taxon>Eurotiales</taxon>
        <taxon>Aspergillaceae</taxon>
        <taxon>Aspergillus</taxon>
        <taxon>Aspergillus subgen. Circumdati</taxon>
    </lineage>
</organism>
<name>A0A319EZG2_9EURO</name>
<reference evidence="2 3" key="1">
    <citation type="submission" date="2018-02" db="EMBL/GenBank/DDBJ databases">
        <title>The genomes of Aspergillus section Nigri reveals drivers in fungal speciation.</title>
        <authorList>
            <consortium name="DOE Joint Genome Institute"/>
            <person name="Vesth T.C."/>
            <person name="Nybo J."/>
            <person name="Theobald S."/>
            <person name="Brandl J."/>
            <person name="Frisvad J.C."/>
            <person name="Nielsen K.F."/>
            <person name="Lyhne E.K."/>
            <person name="Kogle M.E."/>
            <person name="Kuo A."/>
            <person name="Riley R."/>
            <person name="Clum A."/>
            <person name="Nolan M."/>
            <person name="Lipzen A."/>
            <person name="Salamov A."/>
            <person name="Henrissat B."/>
            <person name="Wiebenga A."/>
            <person name="De vries R.P."/>
            <person name="Grigoriev I.V."/>
            <person name="Mortensen U.H."/>
            <person name="Andersen M.R."/>
            <person name="Baker S.E."/>
        </authorList>
    </citation>
    <scope>NUCLEOTIDE SEQUENCE [LARGE SCALE GENOMIC DNA]</scope>
    <source>
        <strain evidence="2 3">CBS 707.79</strain>
    </source>
</reference>
<dbReference type="VEuPathDB" id="FungiDB:BO71DRAFT_130015"/>
<feature type="compositionally biased region" description="Basic and acidic residues" evidence="1">
    <location>
        <begin position="121"/>
        <end position="142"/>
    </location>
</feature>
<keyword evidence="3" id="KW-1185">Reference proteome</keyword>
<proteinExistence type="predicted"/>
<feature type="region of interest" description="Disordered" evidence="1">
    <location>
        <begin position="112"/>
        <end position="167"/>
    </location>
</feature>